<comment type="caution">
    <text evidence="2">The sequence shown here is derived from an EMBL/GenBank/DDBJ whole genome shotgun (WGS) entry which is preliminary data.</text>
</comment>
<gene>
    <name evidence="2" type="ORF">D6T63_13250</name>
</gene>
<evidence type="ECO:0000313" key="3">
    <source>
        <dbReference type="Proteomes" id="UP000272560"/>
    </source>
</evidence>
<dbReference type="Proteomes" id="UP000272560">
    <property type="component" value="Unassembled WGS sequence"/>
</dbReference>
<feature type="domain" description="Bacteriophage T5 Orf172 DNA-binding" evidence="1">
    <location>
        <begin position="148"/>
        <end position="216"/>
    </location>
</feature>
<reference evidence="2 3" key="1">
    <citation type="submission" date="2018-09" db="EMBL/GenBank/DDBJ databases">
        <title>Novel species of Arthrobacter.</title>
        <authorList>
            <person name="Liu Q."/>
            <person name="Xin Y.-H."/>
        </authorList>
    </citation>
    <scope>NUCLEOTIDE SEQUENCE [LARGE SCALE GENOMIC DNA]</scope>
    <source>
        <strain evidence="2 3">Hz2</strain>
    </source>
</reference>
<keyword evidence="3" id="KW-1185">Reference proteome</keyword>
<dbReference type="SMART" id="SM00974">
    <property type="entry name" value="T5orf172"/>
    <property type="match status" value="1"/>
</dbReference>
<dbReference type="EMBL" id="QZVT01000006">
    <property type="protein sequence ID" value="RJT78512.1"/>
    <property type="molecule type" value="Genomic_DNA"/>
</dbReference>
<dbReference type="InterPro" id="IPR018306">
    <property type="entry name" value="Phage_T5_Orf172_DNA-bd"/>
</dbReference>
<evidence type="ECO:0000313" key="2">
    <source>
        <dbReference type="EMBL" id="RJT78512.1"/>
    </source>
</evidence>
<dbReference type="AlphaFoldDB" id="A0A3A5M609"/>
<dbReference type="Pfam" id="PF13455">
    <property type="entry name" value="MUG113"/>
    <property type="match status" value="1"/>
</dbReference>
<evidence type="ECO:0000259" key="1">
    <source>
        <dbReference type="SMART" id="SM00974"/>
    </source>
</evidence>
<proteinExistence type="predicted"/>
<accession>A0A3A5M609</accession>
<protein>
    <submittedName>
        <fullName evidence="2">GIY-YIG nuclease family protein</fullName>
    </submittedName>
</protein>
<dbReference type="OrthoDB" id="5106355at2"/>
<sequence length="239" mass="26247">MLCRRASRSISAARSGKVTPPFCQLAPCPPGQAVGLRGPGPTGRIDDVFDSPTPPSGCVLPADDGRPCGRVLGDAPFALCAAHVALVAEWSDALWGTTDLLPSPCRACGSRLGVRYPSGWACAACEWRVGDILDDGLPPPRVDVVYYLRFRDRIKIGTTANPRQRLAKIWHDELLAFERGDRLVEHRRHVQFADSRLDRSEWFTVTPELVEHVRRLSAGVDDPWALYARWLGEAAALRG</sequence>
<name>A0A3A5M609_9MICC</name>
<organism evidence="2 3">
    <name type="scientific">Arthrobacter cheniae</name>
    <dbReference type="NCBI Taxonomy" id="1258888"/>
    <lineage>
        <taxon>Bacteria</taxon>
        <taxon>Bacillati</taxon>
        <taxon>Actinomycetota</taxon>
        <taxon>Actinomycetes</taxon>
        <taxon>Micrococcales</taxon>
        <taxon>Micrococcaceae</taxon>
        <taxon>Arthrobacter</taxon>
    </lineage>
</organism>